<evidence type="ECO:0000313" key="2">
    <source>
        <dbReference type="Proteomes" id="UP000021369"/>
    </source>
</evidence>
<dbReference type="PATRIC" id="fig|1341156.4.peg.3029"/>
<dbReference type="Pfam" id="PF12900">
    <property type="entry name" value="Pyridox_ox_2"/>
    <property type="match status" value="1"/>
</dbReference>
<protein>
    <submittedName>
        <fullName evidence="1">5-nitroimidazole antibiotic resistance protein</fullName>
    </submittedName>
</protein>
<name>A0A011WM05_RUMAL</name>
<dbReference type="AlphaFoldDB" id="A0A011WM05"/>
<keyword evidence="2" id="KW-1185">Reference proteome</keyword>
<dbReference type="PANTHER" id="PTHR34071">
    <property type="entry name" value="5-NITROIMIDAZOLE ANTIBIOTICS RESISTANCE PROTEIN, NIMA-FAMILY-RELATED PROTEIN-RELATED"/>
    <property type="match status" value="1"/>
</dbReference>
<accession>A0A011WM05</accession>
<evidence type="ECO:0000313" key="1">
    <source>
        <dbReference type="EMBL" id="EXM38025.1"/>
    </source>
</evidence>
<dbReference type="SUPFAM" id="SSF50475">
    <property type="entry name" value="FMN-binding split barrel"/>
    <property type="match status" value="1"/>
</dbReference>
<dbReference type="RefSeq" id="WP_037290125.1">
    <property type="nucleotide sequence ID" value="NZ_JEOB01000004.1"/>
</dbReference>
<organism evidence="1 2">
    <name type="scientific">Ruminococcus albus SY3</name>
    <dbReference type="NCBI Taxonomy" id="1341156"/>
    <lineage>
        <taxon>Bacteria</taxon>
        <taxon>Bacillati</taxon>
        <taxon>Bacillota</taxon>
        <taxon>Clostridia</taxon>
        <taxon>Eubacteriales</taxon>
        <taxon>Oscillospiraceae</taxon>
        <taxon>Ruminococcus</taxon>
    </lineage>
</organism>
<proteinExistence type="predicted"/>
<sequence>MFREMLRKKQALTDEECIAVLKSEKRGVLSVLGDDDYPYGMPINHFYYEEDGHIYFHGAKFGHRVDAVKRHEKVSYCVYDEGYRKEGEWALNIKSVIVFGRLVPVEDEAKMIDICRKLSHKFTDDESYIESEIKRAGFRTLMYELVPEHMTGKLVNEA</sequence>
<dbReference type="OrthoDB" id="9794935at2"/>
<dbReference type="PANTHER" id="PTHR34071:SF2">
    <property type="entry name" value="FLAVIN-NUCLEOTIDE-BINDING PROTEIN"/>
    <property type="match status" value="1"/>
</dbReference>
<reference evidence="1 2" key="1">
    <citation type="submission" date="2013-06" db="EMBL/GenBank/DDBJ databases">
        <title>Rumen cellulosomics: divergent fiber-degrading strategies revealed by comparative genome-wide analysis of six Ruminococcal strains.</title>
        <authorList>
            <person name="Dassa B."/>
            <person name="Borovok I."/>
            <person name="Lamed R."/>
            <person name="Flint H."/>
            <person name="Yeoman C.J."/>
            <person name="White B."/>
            <person name="Bayer E.A."/>
        </authorList>
    </citation>
    <scope>NUCLEOTIDE SEQUENCE [LARGE SCALE GENOMIC DNA]</scope>
    <source>
        <strain evidence="1 2">SY3</strain>
    </source>
</reference>
<dbReference type="Gene3D" id="2.30.110.10">
    <property type="entry name" value="Electron Transport, Fmn-binding Protein, Chain A"/>
    <property type="match status" value="1"/>
</dbReference>
<gene>
    <name evidence="1" type="ORF">RASY3_17140</name>
</gene>
<dbReference type="EMBL" id="JEOB01000004">
    <property type="protein sequence ID" value="EXM38025.1"/>
    <property type="molecule type" value="Genomic_DNA"/>
</dbReference>
<comment type="caution">
    <text evidence="1">The sequence shown here is derived from an EMBL/GenBank/DDBJ whole genome shotgun (WGS) entry which is preliminary data.</text>
</comment>
<dbReference type="InterPro" id="IPR012349">
    <property type="entry name" value="Split_barrel_FMN-bd"/>
</dbReference>
<dbReference type="Proteomes" id="UP000021369">
    <property type="component" value="Unassembled WGS sequence"/>
</dbReference>
<dbReference type="InterPro" id="IPR024747">
    <property type="entry name" value="Pyridox_Oxase-rel"/>
</dbReference>